<accession>A0AAW1YS54</accession>
<dbReference type="Proteomes" id="UP001457282">
    <property type="component" value="Unassembled WGS sequence"/>
</dbReference>
<evidence type="ECO:0000313" key="2">
    <source>
        <dbReference type="EMBL" id="KAK9951513.1"/>
    </source>
</evidence>
<protein>
    <recommendedName>
        <fullName evidence="1">DUF4218 domain-containing protein</fullName>
    </recommendedName>
</protein>
<evidence type="ECO:0000313" key="3">
    <source>
        <dbReference type="Proteomes" id="UP001457282"/>
    </source>
</evidence>
<reference evidence="2 3" key="1">
    <citation type="journal article" date="2023" name="G3 (Bethesda)">
        <title>A chromosome-length genome assembly and annotation of blackberry (Rubus argutus, cv. 'Hillquist').</title>
        <authorList>
            <person name="Bruna T."/>
            <person name="Aryal R."/>
            <person name="Dudchenko O."/>
            <person name="Sargent D.J."/>
            <person name="Mead D."/>
            <person name="Buti M."/>
            <person name="Cavallini A."/>
            <person name="Hytonen T."/>
            <person name="Andres J."/>
            <person name="Pham M."/>
            <person name="Weisz D."/>
            <person name="Mascagni F."/>
            <person name="Usai G."/>
            <person name="Natali L."/>
            <person name="Bassil N."/>
            <person name="Fernandez G.E."/>
            <person name="Lomsadze A."/>
            <person name="Armour M."/>
            <person name="Olukolu B."/>
            <person name="Poorten T."/>
            <person name="Britton C."/>
            <person name="Davik J."/>
            <person name="Ashrafi H."/>
            <person name="Aiden E.L."/>
            <person name="Borodovsky M."/>
            <person name="Worthington M."/>
        </authorList>
    </citation>
    <scope>NUCLEOTIDE SEQUENCE [LARGE SCALE GENOMIC DNA]</scope>
    <source>
        <strain evidence="2">PI 553951</strain>
    </source>
</reference>
<sequence length="317" mass="35676">MHNEKNVTDSVLGTLLGTDRKNQNTYNDLLDCVHLGIKKRLQPKSAGDRPSAGAFNLKNDEKKLMCEVFASSKLPDGLASNISRTVGTVGGFNSLSCRIAIVLCMLEHLMPPAFFDIMVHLSIHLADEVAIAGPVHFRWMFPIERFLVKVKKYVHNKARQGSIAEGYIVEEFLDFCDMYLGDTTVAHIKRPGCNADAIDSGKRVGLSVFTNPRRPIDLRFIFPILMTKLVVDSEFVERKKTNRGPRISAMVMTNQANTDFLAYFDKLIDDKNLSGIDDISDDFLALVRGPNRWARRWTKHNMNGFRFHVKSIDGGKT</sequence>
<organism evidence="2 3">
    <name type="scientific">Rubus argutus</name>
    <name type="common">Southern blackberry</name>
    <dbReference type="NCBI Taxonomy" id="59490"/>
    <lineage>
        <taxon>Eukaryota</taxon>
        <taxon>Viridiplantae</taxon>
        <taxon>Streptophyta</taxon>
        <taxon>Embryophyta</taxon>
        <taxon>Tracheophyta</taxon>
        <taxon>Spermatophyta</taxon>
        <taxon>Magnoliopsida</taxon>
        <taxon>eudicotyledons</taxon>
        <taxon>Gunneridae</taxon>
        <taxon>Pentapetalae</taxon>
        <taxon>rosids</taxon>
        <taxon>fabids</taxon>
        <taxon>Rosales</taxon>
        <taxon>Rosaceae</taxon>
        <taxon>Rosoideae</taxon>
        <taxon>Rosoideae incertae sedis</taxon>
        <taxon>Rubus</taxon>
    </lineage>
</organism>
<name>A0AAW1YS54_RUBAR</name>
<keyword evidence="3" id="KW-1185">Reference proteome</keyword>
<gene>
    <name evidence="2" type="ORF">M0R45_006951</name>
</gene>
<comment type="caution">
    <text evidence="2">The sequence shown here is derived from an EMBL/GenBank/DDBJ whole genome shotgun (WGS) entry which is preliminary data.</text>
</comment>
<proteinExistence type="predicted"/>
<evidence type="ECO:0000259" key="1">
    <source>
        <dbReference type="Pfam" id="PF13960"/>
    </source>
</evidence>
<feature type="domain" description="DUF4218" evidence="1">
    <location>
        <begin position="93"/>
        <end position="186"/>
    </location>
</feature>
<dbReference type="EMBL" id="JBEDUW010000001">
    <property type="protein sequence ID" value="KAK9951513.1"/>
    <property type="molecule type" value="Genomic_DNA"/>
</dbReference>
<dbReference type="AlphaFoldDB" id="A0AAW1YS54"/>
<dbReference type="InterPro" id="IPR025452">
    <property type="entry name" value="DUF4218"/>
</dbReference>
<dbReference type="PANTHER" id="PTHR48258:SF6">
    <property type="entry name" value="LEUCINE-RICH REPEAT DOMAIN, L DOMAIN-CONTAINING PROTEIN"/>
    <property type="match status" value="1"/>
</dbReference>
<dbReference type="PANTHER" id="PTHR48258">
    <property type="entry name" value="DUF4218 DOMAIN-CONTAINING PROTEIN-RELATED"/>
    <property type="match status" value="1"/>
</dbReference>
<dbReference type="Pfam" id="PF13960">
    <property type="entry name" value="DUF4218"/>
    <property type="match status" value="1"/>
</dbReference>